<protein>
    <submittedName>
        <fullName evidence="1">Uncharacterized protein</fullName>
    </submittedName>
</protein>
<accession>A0ACB8CNL7</accession>
<comment type="caution">
    <text evidence="1">The sequence shown here is derived from an EMBL/GenBank/DDBJ whole genome shotgun (WGS) entry which is preliminary data.</text>
</comment>
<proteinExistence type="predicted"/>
<evidence type="ECO:0000313" key="2">
    <source>
        <dbReference type="Proteomes" id="UP000821865"/>
    </source>
</evidence>
<dbReference type="EMBL" id="CM023474">
    <property type="protein sequence ID" value="KAH7948658.1"/>
    <property type="molecule type" value="Genomic_DNA"/>
</dbReference>
<organism evidence="1 2">
    <name type="scientific">Dermacentor silvarum</name>
    <name type="common">Tick</name>
    <dbReference type="NCBI Taxonomy" id="543639"/>
    <lineage>
        <taxon>Eukaryota</taxon>
        <taxon>Metazoa</taxon>
        <taxon>Ecdysozoa</taxon>
        <taxon>Arthropoda</taxon>
        <taxon>Chelicerata</taxon>
        <taxon>Arachnida</taxon>
        <taxon>Acari</taxon>
        <taxon>Parasitiformes</taxon>
        <taxon>Ixodida</taxon>
        <taxon>Ixodoidea</taxon>
        <taxon>Ixodidae</taxon>
        <taxon>Rhipicephalinae</taxon>
        <taxon>Dermacentor</taxon>
    </lineage>
</organism>
<keyword evidence="2" id="KW-1185">Reference proteome</keyword>
<sequence>MHAYSLWRKLLAGTHRDPSQAKAKTRSKTKTRRDKREDSSAVAPQQGHGPRKAPVPSDAHGAGGDGVIGTVLGAVGVRRLKIMTSRSRVCGKYKVNNQNLEKFEQILSKIPEGEKTKATLSSASLPERREDACRTPVLQQPIERPGPDISPSATMGSSVTAEYELFCKAFHSEAKQLLPDEEQQKVSMNPMRQLLQQASEAAAKGLQLQRVTTAAGTPPGFSAGGSVKRAPETERQSGPPGFVASVTASPAGTPIEAPPGGQDTDSSKLLAELAGPREQIDQQQKREDETAQASQPEEPRQEPHHSREQRPAQNKKHTRRWSENPVGTPIFMARKFAEKLRRSKEGGPTPSAIQEEATPSTSHRSQAPTQRRKSSASSQSHARKQTVLPKIPAASSKQASPAVQKQQVQSPSTTSRESIGQAESAHSTSSKKRGKRKRKSRTPTDQEG</sequence>
<reference evidence="1" key="1">
    <citation type="submission" date="2020-05" db="EMBL/GenBank/DDBJ databases">
        <title>Large-scale comparative analyses of tick genomes elucidate their genetic diversity and vector capacities.</title>
        <authorList>
            <person name="Jia N."/>
            <person name="Wang J."/>
            <person name="Shi W."/>
            <person name="Du L."/>
            <person name="Sun Y."/>
            <person name="Zhan W."/>
            <person name="Jiang J."/>
            <person name="Wang Q."/>
            <person name="Zhang B."/>
            <person name="Ji P."/>
            <person name="Sakyi L.B."/>
            <person name="Cui X."/>
            <person name="Yuan T."/>
            <person name="Jiang B."/>
            <person name="Yang W."/>
            <person name="Lam T.T.-Y."/>
            <person name="Chang Q."/>
            <person name="Ding S."/>
            <person name="Wang X."/>
            <person name="Zhu J."/>
            <person name="Ruan X."/>
            <person name="Zhao L."/>
            <person name="Wei J."/>
            <person name="Que T."/>
            <person name="Du C."/>
            <person name="Cheng J."/>
            <person name="Dai P."/>
            <person name="Han X."/>
            <person name="Huang E."/>
            <person name="Gao Y."/>
            <person name="Liu J."/>
            <person name="Shao H."/>
            <person name="Ye R."/>
            <person name="Li L."/>
            <person name="Wei W."/>
            <person name="Wang X."/>
            <person name="Wang C."/>
            <person name="Yang T."/>
            <person name="Huo Q."/>
            <person name="Li W."/>
            <person name="Guo W."/>
            <person name="Chen H."/>
            <person name="Zhou L."/>
            <person name="Ni X."/>
            <person name="Tian J."/>
            <person name="Zhou Y."/>
            <person name="Sheng Y."/>
            <person name="Liu T."/>
            <person name="Pan Y."/>
            <person name="Xia L."/>
            <person name="Li J."/>
            <person name="Zhao F."/>
            <person name="Cao W."/>
        </authorList>
    </citation>
    <scope>NUCLEOTIDE SEQUENCE</scope>
    <source>
        <strain evidence="1">Dsil-2018</strain>
    </source>
</reference>
<name>A0ACB8CNL7_DERSI</name>
<evidence type="ECO:0000313" key="1">
    <source>
        <dbReference type="EMBL" id="KAH7948658.1"/>
    </source>
</evidence>
<gene>
    <name evidence="1" type="ORF">HPB49_000002</name>
</gene>
<dbReference type="Proteomes" id="UP000821865">
    <property type="component" value="Chromosome 5"/>
</dbReference>